<dbReference type="InterPro" id="IPR029058">
    <property type="entry name" value="AB_hydrolase_fold"/>
</dbReference>
<evidence type="ECO:0000313" key="3">
    <source>
        <dbReference type="Proteomes" id="UP001595887"/>
    </source>
</evidence>
<evidence type="ECO:0000313" key="2">
    <source>
        <dbReference type="EMBL" id="MFC4292768.1"/>
    </source>
</evidence>
<comment type="caution">
    <text evidence="2">The sequence shown here is derived from an EMBL/GenBank/DDBJ whole genome shotgun (WGS) entry which is preliminary data.</text>
</comment>
<reference evidence="3" key="1">
    <citation type="journal article" date="2019" name="Int. J. Syst. Evol. Microbiol.">
        <title>The Global Catalogue of Microorganisms (GCM) 10K type strain sequencing project: providing services to taxonomists for standard genome sequencing and annotation.</title>
        <authorList>
            <consortium name="The Broad Institute Genomics Platform"/>
            <consortium name="The Broad Institute Genome Sequencing Center for Infectious Disease"/>
            <person name="Wu L."/>
            <person name="Ma J."/>
        </authorList>
    </citation>
    <scope>NUCLEOTIDE SEQUENCE [LARGE SCALE GENOMIC DNA]</scope>
    <source>
        <strain evidence="3">CECT 8531</strain>
    </source>
</reference>
<dbReference type="Gene3D" id="3.40.50.1820">
    <property type="entry name" value="alpha/beta hydrolase"/>
    <property type="match status" value="1"/>
</dbReference>
<dbReference type="Proteomes" id="UP001595887">
    <property type="component" value="Unassembled WGS sequence"/>
</dbReference>
<organism evidence="2 3">
    <name type="scientific">Sphingorhabdus arenilitoris</name>
    <dbReference type="NCBI Taxonomy" id="1490041"/>
    <lineage>
        <taxon>Bacteria</taxon>
        <taxon>Pseudomonadati</taxon>
        <taxon>Pseudomonadota</taxon>
        <taxon>Alphaproteobacteria</taxon>
        <taxon>Sphingomonadales</taxon>
        <taxon>Sphingomonadaceae</taxon>
        <taxon>Sphingorhabdus</taxon>
    </lineage>
</organism>
<protein>
    <submittedName>
        <fullName evidence="2">Hydrolase 1, exosortase A system-associated</fullName>
    </submittedName>
</protein>
<dbReference type="GO" id="GO:0016787">
    <property type="term" value="F:hydrolase activity"/>
    <property type="evidence" value="ECO:0007669"/>
    <property type="project" value="UniProtKB-KW"/>
</dbReference>
<dbReference type="InterPro" id="IPR022742">
    <property type="entry name" value="Hydrolase_4"/>
</dbReference>
<evidence type="ECO:0000259" key="1">
    <source>
        <dbReference type="Pfam" id="PF12146"/>
    </source>
</evidence>
<accession>A0ABV8RHA5</accession>
<dbReference type="InterPro" id="IPR017531">
    <property type="entry name" value="Hydrolase-1_PEP"/>
</dbReference>
<dbReference type="RefSeq" id="WP_381423730.1">
    <property type="nucleotide sequence ID" value="NZ_JBHSDH010000013.1"/>
</dbReference>
<dbReference type="NCBIfam" id="TIGR03100">
    <property type="entry name" value="hydr1_PEP"/>
    <property type="match status" value="1"/>
</dbReference>
<dbReference type="SUPFAM" id="SSF53474">
    <property type="entry name" value="alpha/beta-Hydrolases"/>
    <property type="match status" value="1"/>
</dbReference>
<keyword evidence="3" id="KW-1185">Reference proteome</keyword>
<feature type="domain" description="Serine aminopeptidase S33" evidence="1">
    <location>
        <begin position="43"/>
        <end position="219"/>
    </location>
</feature>
<sequence length="278" mass="29557">MRRMIGFMCEGHLLTGTLDEAPGDIGLLIVSGGNEIRCGAHGGQAQLAAQVAALGHPVLRYDRRGIGDSEGSNSGFMDSRADIAAAIAAFRREAPALDRIIAFGNCDAASALALFHDGQLDGLILANPWVIEEEQQDDGEAADTPTKPSAAAIRARYWDRIKNPRSLIDLFTGKIDLKKLVGGLMKAAKKDQPTGLAIQIAAQFSQSDVPVHLLIAKRDTTAMAFMGAWNSDVFNAARGKENIRLSATDSTSHSFASDADKKLLLSKILEEIGSEGGT</sequence>
<proteinExistence type="predicted"/>
<gene>
    <name evidence="2" type="ORF">ACFOWX_10120</name>
</gene>
<name>A0ABV8RHA5_9SPHN</name>
<dbReference type="EMBL" id="JBHSDH010000013">
    <property type="protein sequence ID" value="MFC4292768.1"/>
    <property type="molecule type" value="Genomic_DNA"/>
</dbReference>
<keyword evidence="2" id="KW-0378">Hydrolase</keyword>
<dbReference type="Pfam" id="PF12146">
    <property type="entry name" value="Hydrolase_4"/>
    <property type="match status" value="1"/>
</dbReference>